<evidence type="ECO:0000313" key="5">
    <source>
        <dbReference type="Proteomes" id="UP001071230"/>
    </source>
</evidence>
<keyword evidence="5" id="KW-1185">Reference proteome</keyword>
<evidence type="ECO:0000313" key="3">
    <source>
        <dbReference type="EMBL" id="CAA7601387.1"/>
    </source>
</evidence>
<feature type="region of interest" description="Disordered" evidence="1">
    <location>
        <begin position="1"/>
        <end position="22"/>
    </location>
</feature>
<dbReference type="InterPro" id="IPR000257">
    <property type="entry name" value="Uroporphyrinogen_deCOase"/>
</dbReference>
<dbReference type="Gene3D" id="3.20.20.210">
    <property type="match status" value="1"/>
</dbReference>
<dbReference type="EC" id="4.1.1.37" evidence="3 4"/>
<feature type="domain" description="Uroporphyrinogen decarboxylase (URO-D)" evidence="2">
    <location>
        <begin position="131"/>
        <end position="380"/>
    </location>
</feature>
<dbReference type="GO" id="GO:0004853">
    <property type="term" value="F:uroporphyrinogen decarboxylase activity"/>
    <property type="evidence" value="ECO:0007669"/>
    <property type="project" value="UniProtKB-EC"/>
</dbReference>
<reference evidence="3" key="2">
    <citation type="submission" date="2020-01" db="EMBL/GenBank/DDBJ databases">
        <authorList>
            <person name="Hornung B."/>
        </authorList>
    </citation>
    <scope>NUCLEOTIDE SEQUENCE</scope>
    <source>
        <strain evidence="3">PacBioINE</strain>
    </source>
</reference>
<dbReference type="Proteomes" id="UP001071230">
    <property type="component" value="Unassembled WGS sequence"/>
</dbReference>
<dbReference type="InterPro" id="IPR038071">
    <property type="entry name" value="UROD/MetE-like_sf"/>
</dbReference>
<dbReference type="GO" id="GO:0006779">
    <property type="term" value="P:porphyrin-containing compound biosynthetic process"/>
    <property type="evidence" value="ECO:0007669"/>
    <property type="project" value="InterPro"/>
</dbReference>
<dbReference type="Pfam" id="PF01208">
    <property type="entry name" value="URO-D"/>
    <property type="match status" value="1"/>
</dbReference>
<dbReference type="SUPFAM" id="SSF51726">
    <property type="entry name" value="UROD/MetE-like"/>
    <property type="match status" value="1"/>
</dbReference>
<evidence type="ECO:0000256" key="1">
    <source>
        <dbReference type="SAM" id="MobiDB-lite"/>
    </source>
</evidence>
<gene>
    <name evidence="4" type="ORF">DEACI_1917</name>
    <name evidence="3" type="ORF">DEACI_2053</name>
</gene>
<evidence type="ECO:0000313" key="4">
    <source>
        <dbReference type="EMBL" id="CEJ07452.1"/>
    </source>
</evidence>
<dbReference type="PANTHER" id="PTHR47099:SF1">
    <property type="entry name" value="METHYLCOBAMIDE:COM METHYLTRANSFERASE MTBA"/>
    <property type="match status" value="1"/>
</dbReference>
<protein>
    <submittedName>
        <fullName evidence="3 4">Uroporphyrinogen decarboxylase</fullName>
        <ecNumber evidence="3 4">4.1.1.37</ecNumber>
    </submittedName>
</protein>
<organism evidence="3">
    <name type="scientific">Acididesulfobacillus acetoxydans</name>
    <dbReference type="NCBI Taxonomy" id="1561005"/>
    <lineage>
        <taxon>Bacteria</taxon>
        <taxon>Bacillati</taxon>
        <taxon>Bacillota</taxon>
        <taxon>Clostridia</taxon>
        <taxon>Eubacteriales</taxon>
        <taxon>Peptococcaceae</taxon>
        <taxon>Acididesulfobacillus</taxon>
    </lineage>
</organism>
<dbReference type="InterPro" id="IPR052024">
    <property type="entry name" value="Methanogen_methyltrans"/>
</dbReference>
<dbReference type="Proteomes" id="UP000836597">
    <property type="component" value="Chromosome"/>
</dbReference>
<dbReference type="EMBL" id="CDGJ01000055">
    <property type="protein sequence ID" value="CEJ07452.1"/>
    <property type="molecule type" value="Genomic_DNA"/>
</dbReference>
<reference evidence="4" key="1">
    <citation type="submission" date="2014-11" db="EMBL/GenBank/DDBJ databases">
        <authorList>
            <person name="Hornung B.V."/>
        </authorList>
    </citation>
    <scope>NUCLEOTIDE SEQUENCE</scope>
    <source>
        <strain evidence="4">INE</strain>
    </source>
</reference>
<dbReference type="AlphaFoldDB" id="A0A8S0XX02"/>
<keyword evidence="3" id="KW-0456">Lyase</keyword>
<dbReference type="PANTHER" id="PTHR47099">
    <property type="entry name" value="METHYLCOBAMIDE:COM METHYLTRANSFERASE MTBA"/>
    <property type="match status" value="1"/>
</dbReference>
<accession>A0A8S0XX02</accession>
<dbReference type="KEGG" id="aacx:DEACI_2053"/>
<name>A0A8S0XX02_9FIRM</name>
<evidence type="ECO:0000259" key="2">
    <source>
        <dbReference type="Pfam" id="PF01208"/>
    </source>
</evidence>
<dbReference type="EMBL" id="LR746496">
    <property type="protein sequence ID" value="CAA7601387.1"/>
    <property type="molecule type" value="Genomic_DNA"/>
</dbReference>
<proteinExistence type="predicted"/>
<sequence length="381" mass="43549">MHEKGSSRGSETMEQNRYRPGQRAAFHDKNMEQEGCWILRSKERVQMALSHEEPDRVPFTATYVPEVVKRLRAVKGEGEYDVGVAMGNDCVKTAVGLEMSFYGSNDPEYTCKWGIRWRNVTNYTGHYTEIIDHPLAGDESQLDSFQIPDPLEESQYDDCRKIIKRYGKEKWIIGSCQISIFEASWYLRGLDQFMMDMALNKDYAHALMDKVMQFPLKAAKKYIQLGVDMVWFGDDVATQTNMMISPPMWREYLKPRYAKIFEECKKTNPNTKIAYHSCGNCEAIIPEMIEIGLDVLNPIQPASMNPFEIKRKYGKDICLFGGLDVQHTMPFGTPELVRTDVKRLIEGCGKGGGYILSPAHHIQSDTSNENIFAFYAAADTF</sequence>